<dbReference type="Pfam" id="PF01636">
    <property type="entry name" value="APH"/>
    <property type="match status" value="1"/>
</dbReference>
<dbReference type="Proteomes" id="UP000294824">
    <property type="component" value="Unassembled WGS sequence"/>
</dbReference>
<dbReference type="PANTHER" id="PTHR21064:SF6">
    <property type="entry name" value="AMINOGLYCOSIDE PHOSPHOTRANSFERASE DOMAIN-CONTAINING PROTEIN"/>
    <property type="match status" value="1"/>
</dbReference>
<keyword evidence="3" id="KW-0418">Kinase</keyword>
<dbReference type="Gene3D" id="3.30.200.20">
    <property type="entry name" value="Phosphorylase Kinase, domain 1"/>
    <property type="match status" value="1"/>
</dbReference>
<dbReference type="Gene3D" id="3.90.1200.10">
    <property type="match status" value="1"/>
</dbReference>
<keyword evidence="6" id="KW-1185">Reference proteome</keyword>
<dbReference type="AlphaFoldDB" id="A0A090WT39"/>
<dbReference type="Proteomes" id="UP000029643">
    <property type="component" value="Unassembled WGS sequence"/>
</dbReference>
<dbReference type="EMBL" id="SORL01000008">
    <property type="protein sequence ID" value="TDY62316.1"/>
    <property type="molecule type" value="Genomic_DNA"/>
</dbReference>
<dbReference type="PANTHER" id="PTHR21064">
    <property type="entry name" value="AMINOGLYCOSIDE PHOSPHOTRANSFERASE DOMAIN-CONTAINING PROTEIN-RELATED"/>
    <property type="match status" value="1"/>
</dbReference>
<dbReference type="EC" id="2.7.1.39" evidence="3"/>
<dbReference type="InterPro" id="IPR011009">
    <property type="entry name" value="Kinase-like_dom_sf"/>
</dbReference>
<name>A0A090WT39_9FLAO</name>
<keyword evidence="3" id="KW-0808">Transferase</keyword>
<reference evidence="3 5" key="1">
    <citation type="journal article" date="2014" name="Genome Announc.">
        <title>Draft Genome Sequences of Marine Flavobacterium Algibacter lectus Strains SS8 and NR4.</title>
        <authorList>
            <person name="Takatani N."/>
            <person name="Nakanishi M."/>
            <person name="Meirelles P."/>
            <person name="Mino S."/>
            <person name="Suda W."/>
            <person name="Oshima K."/>
            <person name="Hattori M."/>
            <person name="Ohkuma M."/>
            <person name="Hosokawa M."/>
            <person name="Miyashita K."/>
            <person name="Thompson F.L."/>
            <person name="Niwa A."/>
            <person name="Sawabe T."/>
            <person name="Sawabe T."/>
        </authorList>
    </citation>
    <scope>NUCLEOTIDE SEQUENCE [LARGE SCALE GENOMIC DNA]</scope>
    <source>
        <strain evidence="3">JCM 19274</strain>
        <strain evidence="5">JCM19274</strain>
    </source>
</reference>
<comment type="similarity">
    <text evidence="1">Belongs to the pseudomonas-type ThrB family.</text>
</comment>
<proteinExistence type="inferred from homology"/>
<dbReference type="GO" id="GO:0004413">
    <property type="term" value="F:homoserine kinase activity"/>
    <property type="evidence" value="ECO:0007669"/>
    <property type="project" value="UniProtKB-EC"/>
</dbReference>
<accession>A0A4R8MEL7</accession>
<evidence type="ECO:0000313" key="5">
    <source>
        <dbReference type="Proteomes" id="UP000029643"/>
    </source>
</evidence>
<comment type="caution">
    <text evidence="3">The sequence shown here is derived from an EMBL/GenBank/DDBJ whole genome shotgun (WGS) entry which is preliminary data.</text>
</comment>
<dbReference type="EMBL" id="BBNU01000003">
    <property type="protein sequence ID" value="GAL78504.1"/>
    <property type="molecule type" value="Genomic_DNA"/>
</dbReference>
<accession>A0A090WT39</accession>
<reference evidence="4 6" key="2">
    <citation type="submission" date="2019-03" db="EMBL/GenBank/DDBJ databases">
        <title>Genomic Encyclopedia of Type Strains, Phase III (KMG-III): the genomes of soil and plant-associated and newly described type strains.</title>
        <authorList>
            <person name="Whitman W."/>
        </authorList>
    </citation>
    <scope>NUCLEOTIDE SEQUENCE [LARGE SCALE GENOMIC DNA]</scope>
    <source>
        <strain evidence="4 6">CECT 8301</strain>
    </source>
</reference>
<gene>
    <name evidence="4" type="ORF">DFQ06_2145</name>
    <name evidence="3" type="ORF">JCM19274_968</name>
</gene>
<dbReference type="SUPFAM" id="SSF56112">
    <property type="entry name" value="Protein kinase-like (PK-like)"/>
    <property type="match status" value="1"/>
</dbReference>
<evidence type="ECO:0000313" key="3">
    <source>
        <dbReference type="EMBL" id="GAL78504.1"/>
    </source>
</evidence>
<dbReference type="InterPro" id="IPR050249">
    <property type="entry name" value="Pseudomonas-type_ThrB"/>
</dbReference>
<dbReference type="STRING" id="221126.SAMN04489722_103195"/>
<evidence type="ECO:0000256" key="1">
    <source>
        <dbReference type="ARBA" id="ARBA00038240"/>
    </source>
</evidence>
<protein>
    <submittedName>
        <fullName evidence="3">Homoserine kinase</fullName>
        <ecNumber evidence="3">2.7.1.39</ecNumber>
    </submittedName>
    <submittedName>
        <fullName evidence="4">Ser/Thr protein kinase RdoA (MazF antagonist)</fullName>
    </submittedName>
</protein>
<evidence type="ECO:0000313" key="4">
    <source>
        <dbReference type="EMBL" id="TDY62316.1"/>
    </source>
</evidence>
<organism evidence="3 5">
    <name type="scientific">Algibacter lectus</name>
    <dbReference type="NCBI Taxonomy" id="221126"/>
    <lineage>
        <taxon>Bacteria</taxon>
        <taxon>Pseudomonadati</taxon>
        <taxon>Bacteroidota</taxon>
        <taxon>Flavobacteriia</taxon>
        <taxon>Flavobacteriales</taxon>
        <taxon>Flavobacteriaceae</taxon>
        <taxon>Algibacter</taxon>
    </lineage>
</organism>
<feature type="domain" description="Aminoglycoside phosphotransferase" evidence="2">
    <location>
        <begin position="40"/>
        <end position="262"/>
    </location>
</feature>
<sequence length="324" mass="37627">MNTFPVTTSTLSAKALGEFAKEQYGLDTSYVCTLFRTGMNHTYFISNGKTKYVLRVYCYNWRSETEISEELTLLNKLKSNGLGVSVPVLDKNQTYIQTVKAPEGIRYAVLFSFAEGDKIRFLNTDMCYAIGELMGKIHHASQDQIIERITYNKKSLLELPYQKLKSYFSEALPEMEFVKSIEGFFEDAEFENTRKGVVHLDIWYDNMSIANQTEITIFDFDFCGNGSQILDIGYFCKQLFHIEIDKKEYEAKKESFLKGYQSVNTIPEKELQLLPKAGLAVFVFYLGVQAQRFDWSNIFLTENYLKMFVGRFRSWSDYYKIENT</sequence>
<dbReference type="RefSeq" id="WP_042496129.1">
    <property type="nucleotide sequence ID" value="NZ_BBNU01000003.1"/>
</dbReference>
<dbReference type="GO" id="GO:0009088">
    <property type="term" value="P:threonine biosynthetic process"/>
    <property type="evidence" value="ECO:0007669"/>
    <property type="project" value="TreeGrafter"/>
</dbReference>
<evidence type="ECO:0000313" key="6">
    <source>
        <dbReference type="Proteomes" id="UP000294824"/>
    </source>
</evidence>
<dbReference type="InterPro" id="IPR002575">
    <property type="entry name" value="Aminoglycoside_PTrfase"/>
</dbReference>
<evidence type="ECO:0000259" key="2">
    <source>
        <dbReference type="Pfam" id="PF01636"/>
    </source>
</evidence>